<dbReference type="InterPro" id="IPR036179">
    <property type="entry name" value="Ig-like_dom_sf"/>
</dbReference>
<dbReference type="SUPFAM" id="SSF48726">
    <property type="entry name" value="Immunoglobulin"/>
    <property type="match status" value="2"/>
</dbReference>
<organism evidence="3 4">
    <name type="scientific">Carassius auratus</name>
    <name type="common">Goldfish</name>
    <dbReference type="NCBI Taxonomy" id="7957"/>
    <lineage>
        <taxon>Eukaryota</taxon>
        <taxon>Metazoa</taxon>
        <taxon>Chordata</taxon>
        <taxon>Craniata</taxon>
        <taxon>Vertebrata</taxon>
        <taxon>Euteleostomi</taxon>
        <taxon>Actinopterygii</taxon>
        <taxon>Neopterygii</taxon>
        <taxon>Teleostei</taxon>
        <taxon>Ostariophysi</taxon>
        <taxon>Cypriniformes</taxon>
        <taxon>Cyprinidae</taxon>
        <taxon>Cyprininae</taxon>
        <taxon>Carassius</taxon>
    </lineage>
</organism>
<feature type="domain" description="Immunoglobulin" evidence="2">
    <location>
        <begin position="19"/>
        <end position="117"/>
    </location>
</feature>
<gene>
    <name evidence="4" type="primary">LOC113097028</name>
</gene>
<dbReference type="PANTHER" id="PTHR21063:SF4">
    <property type="entry name" value="CD48 ANTIGEN-RELATED"/>
    <property type="match status" value="1"/>
</dbReference>
<proteinExistence type="predicted"/>
<dbReference type="PANTHER" id="PTHR21063">
    <property type="entry name" value="LFA-3"/>
    <property type="match status" value="1"/>
</dbReference>
<dbReference type="RefSeq" id="XP_026118047.1">
    <property type="nucleotide sequence ID" value="XM_026262262.1"/>
</dbReference>
<evidence type="ECO:0000313" key="4">
    <source>
        <dbReference type="RefSeq" id="XP_026118047.1"/>
    </source>
</evidence>
<feature type="signal peptide" evidence="1">
    <location>
        <begin position="1"/>
        <end position="19"/>
    </location>
</feature>
<sequence length="209" mass="23511">MRNYSCLLWFLLFVEGISSDALEVTVGDNVTLKSSSGVTSEDQILWKFEGSIIVKVEEAKGINDFSEDEKFKDRLKLDKQNGSLTITNIEFKHAGNYQLDISGKASIKPQTFSVTVRDVKSESKKEGDYFSLSTDVKGQKGNLILWKFNGQVIPTDHLNGTKWSNIKVSEDTGNLSFENIQINQTGIYEVEINTSNLFLHRKFNITVGE</sequence>
<name>A0A6P6PAT8_CARAU</name>
<dbReference type="OrthoDB" id="8948341at2759"/>
<protein>
    <submittedName>
        <fullName evidence="4">Uncharacterized protein LOC113097028</fullName>
    </submittedName>
</protein>
<dbReference type="KEGG" id="caua:113097028"/>
<dbReference type="AlphaFoldDB" id="A0A6P6PAT8"/>
<reference evidence="4" key="1">
    <citation type="submission" date="2025-08" db="UniProtKB">
        <authorList>
            <consortium name="RefSeq"/>
        </authorList>
    </citation>
    <scope>IDENTIFICATION</scope>
    <source>
        <strain evidence="4">Wakin</strain>
        <tissue evidence="4">Muscle</tissue>
    </source>
</reference>
<dbReference type="InterPro" id="IPR003599">
    <property type="entry name" value="Ig_sub"/>
</dbReference>
<keyword evidence="1" id="KW-0732">Signal</keyword>
<feature type="domain" description="Immunoglobulin" evidence="2">
    <location>
        <begin position="119"/>
        <end position="208"/>
    </location>
</feature>
<accession>A0A6P6PAT8</accession>
<dbReference type="InterPro" id="IPR013783">
    <property type="entry name" value="Ig-like_fold"/>
</dbReference>
<evidence type="ECO:0000313" key="3">
    <source>
        <dbReference type="Proteomes" id="UP000515129"/>
    </source>
</evidence>
<feature type="chain" id="PRO_5028011560" evidence="1">
    <location>
        <begin position="20"/>
        <end position="209"/>
    </location>
</feature>
<keyword evidence="3" id="KW-1185">Reference proteome</keyword>
<dbReference type="Gene3D" id="2.60.40.10">
    <property type="entry name" value="Immunoglobulins"/>
    <property type="match status" value="2"/>
</dbReference>
<dbReference type="GeneID" id="113097028"/>
<dbReference type="SMART" id="SM00409">
    <property type="entry name" value="IG"/>
    <property type="match status" value="2"/>
</dbReference>
<dbReference type="Proteomes" id="UP000515129">
    <property type="component" value="Unplaced"/>
</dbReference>
<evidence type="ECO:0000256" key="1">
    <source>
        <dbReference type="SAM" id="SignalP"/>
    </source>
</evidence>
<evidence type="ECO:0000259" key="2">
    <source>
        <dbReference type="SMART" id="SM00409"/>
    </source>
</evidence>